<keyword evidence="5" id="KW-0560">Oxidoreductase</keyword>
<evidence type="ECO:0000256" key="2">
    <source>
        <dbReference type="ARBA" id="ARBA00005466"/>
    </source>
</evidence>
<evidence type="ECO:0000256" key="5">
    <source>
        <dbReference type="ARBA" id="ARBA00023002"/>
    </source>
</evidence>
<dbReference type="GO" id="GO:0016491">
    <property type="term" value="F:oxidoreductase activity"/>
    <property type="evidence" value="ECO:0007669"/>
    <property type="project" value="UniProtKB-KW"/>
</dbReference>
<dbReference type="Proteomes" id="UP000503540">
    <property type="component" value="Chromosome"/>
</dbReference>
<reference evidence="7 8" key="1">
    <citation type="journal article" date="2019" name="ACS Chem. Biol.">
        <title>Identification and Mobilization of a Cryptic Antibiotic Biosynthesis Gene Locus from a Human-Pathogenic Nocardia Isolate.</title>
        <authorList>
            <person name="Herisse M."/>
            <person name="Ishida K."/>
            <person name="Porter J.L."/>
            <person name="Howden B."/>
            <person name="Hertweck C."/>
            <person name="Stinear T.P."/>
            <person name="Pidot S.J."/>
        </authorList>
    </citation>
    <scope>NUCLEOTIDE SEQUENCE [LARGE SCALE GENOMIC DNA]</scope>
    <source>
        <strain evidence="7 8">AUSMDU00012717</strain>
    </source>
</reference>
<dbReference type="SUPFAM" id="SSF56176">
    <property type="entry name" value="FAD-binding/transporter-associated domain-like"/>
    <property type="match status" value="1"/>
</dbReference>
<evidence type="ECO:0000256" key="4">
    <source>
        <dbReference type="ARBA" id="ARBA00022827"/>
    </source>
</evidence>
<protein>
    <submittedName>
        <fullName evidence="7">FAD-binding protein</fullName>
    </submittedName>
</protein>
<dbReference type="InterPro" id="IPR006094">
    <property type="entry name" value="Oxid_FAD_bind_N"/>
</dbReference>
<keyword evidence="4" id="KW-0274">FAD</keyword>
<gene>
    <name evidence="7" type="ORF">F5544_38120</name>
</gene>
<evidence type="ECO:0000313" key="8">
    <source>
        <dbReference type="Proteomes" id="UP000503540"/>
    </source>
</evidence>
<dbReference type="AlphaFoldDB" id="A0A6G9YQQ5"/>
<evidence type="ECO:0000256" key="3">
    <source>
        <dbReference type="ARBA" id="ARBA00022630"/>
    </source>
</evidence>
<name>A0A6G9YQQ5_9NOCA</name>
<keyword evidence="3" id="KW-0285">Flavoprotein</keyword>
<dbReference type="InterPro" id="IPR016166">
    <property type="entry name" value="FAD-bd_PCMH"/>
</dbReference>
<dbReference type="InterPro" id="IPR036318">
    <property type="entry name" value="FAD-bd_PCMH-like_sf"/>
</dbReference>
<dbReference type="InterPro" id="IPR016169">
    <property type="entry name" value="FAD-bd_PCMH_sub2"/>
</dbReference>
<dbReference type="Gene3D" id="3.30.465.10">
    <property type="match status" value="1"/>
</dbReference>
<dbReference type="InterPro" id="IPR016167">
    <property type="entry name" value="FAD-bd_PCMH_sub1"/>
</dbReference>
<dbReference type="InterPro" id="IPR050416">
    <property type="entry name" value="FAD-linked_Oxidoreductase"/>
</dbReference>
<keyword evidence="8" id="KW-1185">Reference proteome</keyword>
<sequence>MAAMDHSLGRMIDSRDEFAARLPVLIPGDDGYDDARTGFQLFDPHRPAVLVAATDPEQVRTAVELAGAQGLPLAVQATGHGRAVPTEGVLINTRRMSGVRVDPKARTAWVEAGAPWRAVIDAAAPHGLAPLSGSLPGVGAISYTLGGGVGLLARRYGFAADHVRRIDLVTPDAEMHRVTADSDAELFWALRGGGGGLGVVTGMEIDLVPVARIYGGNLVFDIAQVPDALSEWARWTADLPDEMTSAALTLTYPDLPMMPEWLRGRQVARLQISYAGSAEEGTRFVAPLRRLGPILQDTVRELPFTESGAVFDEPEQPHAYRGRNVLVDALDPDDLAGLTKVAAPSESVMTIAGVRHLGGALARKPGVPNAVGHRDAAYSVSVLSPLLGDETAAVAAIHRAALAPFAPAALGISLNFTFGPVDDDEFRRAFAPDDHARLTALVKRFDPHGMLL</sequence>
<dbReference type="PANTHER" id="PTHR42973">
    <property type="entry name" value="BINDING OXIDOREDUCTASE, PUTATIVE (AFU_ORTHOLOGUE AFUA_1G17690)-RELATED"/>
    <property type="match status" value="1"/>
</dbReference>
<evidence type="ECO:0000259" key="6">
    <source>
        <dbReference type="PROSITE" id="PS51387"/>
    </source>
</evidence>
<dbReference type="Gene3D" id="3.30.43.10">
    <property type="entry name" value="Uridine Diphospho-n-acetylenolpyruvylglucosamine Reductase, domain 2"/>
    <property type="match status" value="1"/>
</dbReference>
<dbReference type="EMBL" id="CP046172">
    <property type="protein sequence ID" value="QIS15450.1"/>
    <property type="molecule type" value="Genomic_DNA"/>
</dbReference>
<dbReference type="GO" id="GO:0071949">
    <property type="term" value="F:FAD binding"/>
    <property type="evidence" value="ECO:0007669"/>
    <property type="project" value="InterPro"/>
</dbReference>
<evidence type="ECO:0000313" key="7">
    <source>
        <dbReference type="EMBL" id="QIS15450.1"/>
    </source>
</evidence>
<dbReference type="PROSITE" id="PS51387">
    <property type="entry name" value="FAD_PCMH"/>
    <property type="match status" value="1"/>
</dbReference>
<organism evidence="7 8">
    <name type="scientific">Nocardia arthritidis</name>
    <dbReference type="NCBI Taxonomy" id="228602"/>
    <lineage>
        <taxon>Bacteria</taxon>
        <taxon>Bacillati</taxon>
        <taxon>Actinomycetota</taxon>
        <taxon>Actinomycetes</taxon>
        <taxon>Mycobacteriales</taxon>
        <taxon>Nocardiaceae</taxon>
        <taxon>Nocardia</taxon>
    </lineage>
</organism>
<comment type="cofactor">
    <cofactor evidence="1">
        <name>FAD</name>
        <dbReference type="ChEBI" id="CHEBI:57692"/>
    </cofactor>
</comment>
<feature type="domain" description="FAD-binding PCMH-type" evidence="6">
    <location>
        <begin position="42"/>
        <end position="210"/>
    </location>
</feature>
<dbReference type="Pfam" id="PF01565">
    <property type="entry name" value="FAD_binding_4"/>
    <property type="match status" value="1"/>
</dbReference>
<dbReference type="PANTHER" id="PTHR42973:SF39">
    <property type="entry name" value="FAD-BINDING PCMH-TYPE DOMAIN-CONTAINING PROTEIN"/>
    <property type="match status" value="1"/>
</dbReference>
<comment type="similarity">
    <text evidence="2">Belongs to the oxygen-dependent FAD-linked oxidoreductase family.</text>
</comment>
<evidence type="ECO:0000256" key="1">
    <source>
        <dbReference type="ARBA" id="ARBA00001974"/>
    </source>
</evidence>
<dbReference type="KEGG" id="nah:F5544_38120"/>
<proteinExistence type="inferred from homology"/>
<dbReference type="Gene3D" id="3.40.462.20">
    <property type="match status" value="1"/>
</dbReference>
<accession>A0A6G9YQQ5</accession>